<comment type="caution">
    <text evidence="1">The sequence shown here is derived from an EMBL/GenBank/DDBJ whole genome shotgun (WGS) entry which is preliminary data.</text>
</comment>
<protein>
    <recommendedName>
        <fullName evidence="3">Transcriptional regulator, AbiEi antitoxin, Type IV TA system</fullName>
    </recommendedName>
</protein>
<reference evidence="1 2" key="1">
    <citation type="submission" date="2017-11" db="EMBL/GenBank/DDBJ databases">
        <title>Genomic Encyclopedia of Type Strains, Phase III (KMG-III): the genomes of soil and plant-associated and newly described type strains.</title>
        <authorList>
            <person name="Whitman W."/>
        </authorList>
    </citation>
    <scope>NUCLEOTIDE SEQUENCE [LARGE SCALE GENOMIC DNA]</scope>
    <source>
        <strain evidence="1 2">CGMCC 1.12274</strain>
    </source>
</reference>
<dbReference type="EMBL" id="PHUF01000006">
    <property type="protein sequence ID" value="PKB13719.1"/>
    <property type="molecule type" value="Genomic_DNA"/>
</dbReference>
<dbReference type="InterPro" id="IPR045738">
    <property type="entry name" value="DUF6088"/>
</dbReference>
<keyword evidence="2" id="KW-1185">Reference proteome</keyword>
<evidence type="ECO:0000313" key="2">
    <source>
        <dbReference type="Proteomes" id="UP000232587"/>
    </source>
</evidence>
<dbReference type="AlphaFoldDB" id="A0A2N0H471"/>
<dbReference type="Proteomes" id="UP000232587">
    <property type="component" value="Unassembled WGS sequence"/>
</dbReference>
<gene>
    <name evidence="1" type="ORF">B0I00_3161</name>
</gene>
<dbReference type="OrthoDB" id="583588at2"/>
<evidence type="ECO:0008006" key="3">
    <source>
        <dbReference type="Google" id="ProtNLM"/>
    </source>
</evidence>
<dbReference type="RefSeq" id="WP_100868337.1">
    <property type="nucleotide sequence ID" value="NZ_PHUF01000006.1"/>
</dbReference>
<sequence>MSAVADKIMRRVRAKGRGWVFTPKHFIDFGTRGSVDMALSRLAQAGEVRRVGRGLYDYPKLHHKLGALTPDAEMIALAVSAQSGDQLAPSAATAANGLGLSAQIPAKPSCATTGRTRVRMAAGRSVALKHSRAPVLGNASETANGVVQLLASLGRNKVDADAIAHLSDRLDNKDMQALLKGRPVMPGWMGDVVLRLNAHRRSAIDAIRGGKNSPEGLS</sequence>
<dbReference type="Pfam" id="PF19570">
    <property type="entry name" value="DUF6088"/>
    <property type="match status" value="1"/>
</dbReference>
<evidence type="ECO:0000313" key="1">
    <source>
        <dbReference type="EMBL" id="PKB13719.1"/>
    </source>
</evidence>
<proteinExistence type="predicted"/>
<accession>A0A2N0H471</accession>
<name>A0A2N0H471_9SPHN</name>
<organism evidence="1 2">
    <name type="scientific">Novosphingobium kunmingense</name>
    <dbReference type="NCBI Taxonomy" id="1211806"/>
    <lineage>
        <taxon>Bacteria</taxon>
        <taxon>Pseudomonadati</taxon>
        <taxon>Pseudomonadota</taxon>
        <taxon>Alphaproteobacteria</taxon>
        <taxon>Sphingomonadales</taxon>
        <taxon>Sphingomonadaceae</taxon>
        <taxon>Novosphingobium</taxon>
    </lineage>
</organism>